<protein>
    <recommendedName>
        <fullName evidence="5">Ubiquitin 3 binding protein But2 C-terminal domain-containing protein</fullName>
    </recommendedName>
</protein>
<comment type="caution">
    <text evidence="3">The sequence shown here is derived from an EMBL/GenBank/DDBJ whole genome shotgun (WGS) entry which is preliminary data.</text>
</comment>
<keyword evidence="4" id="KW-1185">Reference proteome</keyword>
<feature type="transmembrane region" description="Helical" evidence="2">
    <location>
        <begin position="47"/>
        <end position="71"/>
    </location>
</feature>
<evidence type="ECO:0000313" key="3">
    <source>
        <dbReference type="EMBL" id="KAK7032901.1"/>
    </source>
</evidence>
<name>A0AAW0C2A7_9AGAR</name>
<accession>A0AAW0C2A7</accession>
<evidence type="ECO:0008006" key="5">
    <source>
        <dbReference type="Google" id="ProtNLM"/>
    </source>
</evidence>
<feature type="compositionally biased region" description="Pro residues" evidence="1">
    <location>
        <begin position="1"/>
        <end position="11"/>
    </location>
</feature>
<evidence type="ECO:0000256" key="1">
    <source>
        <dbReference type="SAM" id="MobiDB-lite"/>
    </source>
</evidence>
<dbReference type="AlphaFoldDB" id="A0AAW0C2A7"/>
<keyword evidence="2" id="KW-0812">Transmembrane</keyword>
<reference evidence="3 4" key="1">
    <citation type="journal article" date="2024" name="J Genomics">
        <title>Draft genome sequencing and assembly of Favolaschia claudopus CIRM-BRFM 2984 isolated from oak limbs.</title>
        <authorList>
            <person name="Navarro D."/>
            <person name="Drula E."/>
            <person name="Chaduli D."/>
            <person name="Cazenave R."/>
            <person name="Ahrendt S."/>
            <person name="Wang J."/>
            <person name="Lipzen A."/>
            <person name="Daum C."/>
            <person name="Barry K."/>
            <person name="Grigoriev I.V."/>
            <person name="Favel A."/>
            <person name="Rosso M.N."/>
            <person name="Martin F."/>
        </authorList>
    </citation>
    <scope>NUCLEOTIDE SEQUENCE [LARGE SCALE GENOMIC DNA]</scope>
    <source>
        <strain evidence="3 4">CIRM-BRFM 2984</strain>
    </source>
</reference>
<dbReference type="EMBL" id="JAWWNJ010000023">
    <property type="protein sequence ID" value="KAK7032901.1"/>
    <property type="molecule type" value="Genomic_DNA"/>
</dbReference>
<gene>
    <name evidence="3" type="ORF">R3P38DRAFT_2919606</name>
</gene>
<proteinExistence type="predicted"/>
<organism evidence="3 4">
    <name type="scientific">Favolaschia claudopus</name>
    <dbReference type="NCBI Taxonomy" id="2862362"/>
    <lineage>
        <taxon>Eukaryota</taxon>
        <taxon>Fungi</taxon>
        <taxon>Dikarya</taxon>
        <taxon>Basidiomycota</taxon>
        <taxon>Agaricomycotina</taxon>
        <taxon>Agaricomycetes</taxon>
        <taxon>Agaricomycetidae</taxon>
        <taxon>Agaricales</taxon>
        <taxon>Marasmiineae</taxon>
        <taxon>Mycenaceae</taxon>
        <taxon>Favolaschia</taxon>
    </lineage>
</organism>
<keyword evidence="2" id="KW-0472">Membrane</keyword>
<evidence type="ECO:0000256" key="2">
    <source>
        <dbReference type="SAM" id="Phobius"/>
    </source>
</evidence>
<dbReference type="Proteomes" id="UP001362999">
    <property type="component" value="Unassembled WGS sequence"/>
</dbReference>
<sequence>MNYTPLPPQSPSTPRESDEEYTALLDDTSKETASEPLSRTVFRLDRLVRLATLIILLCTVIDLLLIVYLGVQQHSVRNKVPGAEDDDLEIRSPYVNLAELYAQTPLKSSKHDPIVNHARAFVQISATEPHKVFPPYGLMRPIADGMVPEYQRHLLVTPTMSTVAQFRVADFGMENCSMSITVPPREESHDHIQDEPATVEIWSYPLKKKLNMQKLSYATRPTGGTLLGSLPVAFGETYRLPGYHCLSGTYQTFEFKCSTPGCKIDVMGNGDKASGLYMYQYQTV</sequence>
<keyword evidence="2" id="KW-1133">Transmembrane helix</keyword>
<evidence type="ECO:0000313" key="4">
    <source>
        <dbReference type="Proteomes" id="UP001362999"/>
    </source>
</evidence>
<feature type="region of interest" description="Disordered" evidence="1">
    <location>
        <begin position="1"/>
        <end position="21"/>
    </location>
</feature>